<reference evidence="4 5" key="1">
    <citation type="submission" date="2019-03" db="EMBL/GenBank/DDBJ databases">
        <title>Genomic Encyclopedia of Archaeal and Bacterial Type Strains, Phase II (KMG-II): from individual species to whole genera.</title>
        <authorList>
            <person name="Goeker M."/>
        </authorList>
    </citation>
    <scope>NUCLEOTIDE SEQUENCE [LARGE SCALE GENOMIC DNA]</scope>
    <source>
        <strain evidence="4 5">DSM 45499</strain>
    </source>
</reference>
<evidence type="ECO:0000256" key="2">
    <source>
        <dbReference type="SAM" id="Phobius"/>
    </source>
</evidence>
<evidence type="ECO:0000259" key="3">
    <source>
        <dbReference type="SMART" id="SM00894"/>
    </source>
</evidence>
<feature type="compositionally biased region" description="Basic and acidic residues" evidence="1">
    <location>
        <begin position="193"/>
        <end position="205"/>
    </location>
</feature>
<feature type="domain" description="Excalibur calcium-binding" evidence="3">
    <location>
        <begin position="168"/>
        <end position="204"/>
    </location>
</feature>
<dbReference type="RefSeq" id="WP_243866266.1">
    <property type="nucleotide sequence ID" value="NZ_SOCP01000002.1"/>
</dbReference>
<comment type="caution">
    <text evidence="4">The sequence shown here is derived from an EMBL/GenBank/DDBJ whole genome shotgun (WGS) entry which is preliminary data.</text>
</comment>
<keyword evidence="2" id="KW-0472">Membrane</keyword>
<dbReference type="EMBL" id="SOCP01000002">
    <property type="protein sequence ID" value="TDV56623.1"/>
    <property type="molecule type" value="Genomic_DNA"/>
</dbReference>
<feature type="transmembrane region" description="Helical" evidence="2">
    <location>
        <begin position="21"/>
        <end position="41"/>
    </location>
</feature>
<protein>
    <submittedName>
        <fullName evidence="4">Excalibur calcium-binding domain-containing protein</fullName>
    </submittedName>
</protein>
<name>A0A4R7W200_9PSEU</name>
<keyword evidence="5" id="KW-1185">Reference proteome</keyword>
<proteinExistence type="predicted"/>
<feature type="compositionally biased region" description="Low complexity" evidence="1">
    <location>
        <begin position="123"/>
        <end position="151"/>
    </location>
</feature>
<dbReference type="Proteomes" id="UP000294927">
    <property type="component" value="Unassembled WGS sequence"/>
</dbReference>
<dbReference type="InterPro" id="IPR008613">
    <property type="entry name" value="Excalibur_Ca-bd_domain"/>
</dbReference>
<dbReference type="SMART" id="SM00894">
    <property type="entry name" value="Excalibur"/>
    <property type="match status" value="1"/>
</dbReference>
<gene>
    <name evidence="4" type="ORF">CLV71_102690</name>
</gene>
<dbReference type="AlphaFoldDB" id="A0A4R7W200"/>
<evidence type="ECO:0000313" key="5">
    <source>
        <dbReference type="Proteomes" id="UP000294927"/>
    </source>
</evidence>
<keyword evidence="2" id="KW-0812">Transmembrane</keyword>
<sequence length="205" mass="21407">MSSGQVERSSLRQWWRSRKRKWPWVVAALVLILFVIAGMFGDPAKKPGETPADKPAMAIPGGLTGMDAASARDRLEALGFGVTIESVDGRAVIVEGNWLVVSAEHRAGGSADDILLRVEKPTEPTTTTTQPPAVVEAPPVTQAPPVTATPPVEVAPVPEQPAEPPSAYYANCAAARAAGAAPLHAGEPGYRAGLDRDGDGVACEK</sequence>
<feature type="region of interest" description="Disordered" evidence="1">
    <location>
        <begin position="180"/>
        <end position="205"/>
    </location>
</feature>
<evidence type="ECO:0000313" key="4">
    <source>
        <dbReference type="EMBL" id="TDV56623.1"/>
    </source>
</evidence>
<dbReference type="Pfam" id="PF05901">
    <property type="entry name" value="Excalibur"/>
    <property type="match status" value="1"/>
</dbReference>
<organism evidence="4 5">
    <name type="scientific">Actinophytocola oryzae</name>
    <dbReference type="NCBI Taxonomy" id="502181"/>
    <lineage>
        <taxon>Bacteria</taxon>
        <taxon>Bacillati</taxon>
        <taxon>Actinomycetota</taxon>
        <taxon>Actinomycetes</taxon>
        <taxon>Pseudonocardiales</taxon>
        <taxon>Pseudonocardiaceae</taxon>
    </lineage>
</organism>
<keyword evidence="2" id="KW-1133">Transmembrane helix</keyword>
<accession>A0A4R7W200</accession>
<evidence type="ECO:0000256" key="1">
    <source>
        <dbReference type="SAM" id="MobiDB-lite"/>
    </source>
</evidence>
<feature type="region of interest" description="Disordered" evidence="1">
    <location>
        <begin position="122"/>
        <end position="151"/>
    </location>
</feature>